<protein>
    <submittedName>
        <fullName evidence="5">Dienelactone hydrolase family protein</fullName>
        <ecNumber evidence="5">3.1.-.-</ecNumber>
    </submittedName>
</protein>
<evidence type="ECO:0000256" key="3">
    <source>
        <dbReference type="SAM" id="MobiDB-lite"/>
    </source>
</evidence>
<evidence type="ECO:0000313" key="5">
    <source>
        <dbReference type="EMBL" id="MFC7303091.1"/>
    </source>
</evidence>
<dbReference type="Pfam" id="PF12740">
    <property type="entry name" value="PETase"/>
    <property type="match status" value="1"/>
</dbReference>
<reference evidence="6" key="1">
    <citation type="journal article" date="2019" name="Int. J. Syst. Evol. Microbiol.">
        <title>The Global Catalogue of Microorganisms (GCM) 10K type strain sequencing project: providing services to taxonomists for standard genome sequencing and annotation.</title>
        <authorList>
            <consortium name="The Broad Institute Genomics Platform"/>
            <consortium name="The Broad Institute Genome Sequencing Center for Infectious Disease"/>
            <person name="Wu L."/>
            <person name="Ma J."/>
        </authorList>
    </citation>
    <scope>NUCLEOTIDE SEQUENCE [LARGE SCALE GENOMIC DNA]</scope>
    <source>
        <strain evidence="6">SYNS20</strain>
    </source>
</reference>
<proteinExistence type="inferred from homology"/>
<dbReference type="GO" id="GO:0016787">
    <property type="term" value="F:hydrolase activity"/>
    <property type="evidence" value="ECO:0007669"/>
    <property type="project" value="UniProtKB-KW"/>
</dbReference>
<gene>
    <name evidence="5" type="ORF">ACFQVC_02510</name>
</gene>
<dbReference type="SUPFAM" id="SSF53474">
    <property type="entry name" value="alpha/beta-Hydrolases"/>
    <property type="match status" value="1"/>
</dbReference>
<evidence type="ECO:0000256" key="1">
    <source>
        <dbReference type="ARBA" id="ARBA00008645"/>
    </source>
</evidence>
<dbReference type="InterPro" id="IPR029058">
    <property type="entry name" value="AB_hydrolase_fold"/>
</dbReference>
<dbReference type="Proteomes" id="UP001596523">
    <property type="component" value="Unassembled WGS sequence"/>
</dbReference>
<sequence length="332" mass="35684">MRHIHTGARSRSSSHRAHSRIPSRTSGPAHSRIRSRAHGRLRLWTAAAAVITATVLVPQPALAGPPQVRADAANPYERGPDPTEESITAERGPFAVQKVDVPAGSGQGFNRGTITYPTDTSEGTFGAVAVSPGFVSPEAFISWLGPRLASQGFVVITIDTNTPFDFPDARADQLLAALDYLTTKSAVKDRIDPQRLAVMGHSMGGGASLRASAKRPQIQAAVPLAPWHTTSAWDQNKVPTMIIGAESDFIAPVAMHAEPFYENLKSAPEKAYLEMKGADHMAPALANVTTAKYGIAWLKRFVDDDTRYDQFLCPPPKPSPAIGEYRDTCPNG</sequence>
<evidence type="ECO:0000259" key="4">
    <source>
        <dbReference type="Pfam" id="PF12740"/>
    </source>
</evidence>
<keyword evidence="6" id="KW-1185">Reference proteome</keyword>
<dbReference type="PANTHER" id="PTHR22946:SF9">
    <property type="entry name" value="POLYKETIDE TRANSFERASE AF380"/>
    <property type="match status" value="1"/>
</dbReference>
<feature type="compositionally biased region" description="Basic residues" evidence="3">
    <location>
        <begin position="1"/>
        <end position="21"/>
    </location>
</feature>
<organism evidence="5 6">
    <name type="scientific">Streptomyces monticola</name>
    <dbReference type="NCBI Taxonomy" id="2666263"/>
    <lineage>
        <taxon>Bacteria</taxon>
        <taxon>Bacillati</taxon>
        <taxon>Actinomycetota</taxon>
        <taxon>Actinomycetes</taxon>
        <taxon>Kitasatosporales</taxon>
        <taxon>Streptomycetaceae</taxon>
        <taxon>Streptomyces</taxon>
    </lineage>
</organism>
<dbReference type="PANTHER" id="PTHR22946">
    <property type="entry name" value="DIENELACTONE HYDROLASE DOMAIN-CONTAINING PROTEIN-RELATED"/>
    <property type="match status" value="1"/>
</dbReference>
<dbReference type="InterPro" id="IPR041127">
    <property type="entry name" value="PET_hydrolase/cutinase-like"/>
</dbReference>
<comment type="caution">
    <text evidence="5">The sequence shown here is derived from an EMBL/GenBank/DDBJ whole genome shotgun (WGS) entry which is preliminary data.</text>
</comment>
<evidence type="ECO:0000313" key="6">
    <source>
        <dbReference type="Proteomes" id="UP001596523"/>
    </source>
</evidence>
<dbReference type="RefSeq" id="WP_381825902.1">
    <property type="nucleotide sequence ID" value="NZ_JBHTCF010000001.1"/>
</dbReference>
<dbReference type="Gene3D" id="3.40.50.1820">
    <property type="entry name" value="alpha/beta hydrolase"/>
    <property type="match status" value="1"/>
</dbReference>
<evidence type="ECO:0000256" key="2">
    <source>
        <dbReference type="ARBA" id="ARBA00022801"/>
    </source>
</evidence>
<dbReference type="EMBL" id="JBHTCF010000001">
    <property type="protein sequence ID" value="MFC7303091.1"/>
    <property type="molecule type" value="Genomic_DNA"/>
</dbReference>
<keyword evidence="2 5" id="KW-0378">Hydrolase</keyword>
<feature type="region of interest" description="Disordered" evidence="3">
    <location>
        <begin position="1"/>
        <end position="35"/>
    </location>
</feature>
<dbReference type="InterPro" id="IPR050261">
    <property type="entry name" value="FrsA_esterase"/>
</dbReference>
<feature type="domain" description="PET hydrolase/cutinase-like" evidence="4">
    <location>
        <begin position="71"/>
        <end position="330"/>
    </location>
</feature>
<accession>A0ABW2JCH5</accession>
<name>A0ABW2JCH5_9ACTN</name>
<dbReference type="EC" id="3.1.-.-" evidence="5"/>
<feature type="region of interest" description="Disordered" evidence="3">
    <location>
        <begin position="62"/>
        <end position="93"/>
    </location>
</feature>
<comment type="similarity">
    <text evidence="1">Belongs to the AB hydrolase superfamily.</text>
</comment>